<accession>A0A642UMQ3</accession>
<evidence type="ECO:0000313" key="1">
    <source>
        <dbReference type="EMBL" id="KAA8901819.1"/>
    </source>
</evidence>
<dbReference type="Pfam" id="PF08654">
    <property type="entry name" value="DASH_Dad2"/>
    <property type="match status" value="1"/>
</dbReference>
<keyword evidence="2" id="KW-1185">Reference proteome</keyword>
<comment type="caution">
    <text evidence="1">The sequence shown here is derived from an EMBL/GenBank/DDBJ whole genome shotgun (WGS) entry which is preliminary data.</text>
</comment>
<name>A0A642UMQ3_DIURU</name>
<dbReference type="GeneID" id="54781719"/>
<proteinExistence type="predicted"/>
<dbReference type="InterPro" id="IPR013963">
    <property type="entry name" value="DASH_Dad2"/>
</dbReference>
<gene>
    <name evidence="1" type="ORF">DIURU_003068</name>
</gene>
<evidence type="ECO:0000313" key="2">
    <source>
        <dbReference type="Proteomes" id="UP000449547"/>
    </source>
</evidence>
<dbReference type="Proteomes" id="UP000449547">
    <property type="component" value="Unassembled WGS sequence"/>
</dbReference>
<organism evidence="1 2">
    <name type="scientific">Diutina rugosa</name>
    <name type="common">Yeast</name>
    <name type="synonym">Candida rugosa</name>
    <dbReference type="NCBI Taxonomy" id="5481"/>
    <lineage>
        <taxon>Eukaryota</taxon>
        <taxon>Fungi</taxon>
        <taxon>Dikarya</taxon>
        <taxon>Ascomycota</taxon>
        <taxon>Saccharomycotina</taxon>
        <taxon>Pichiomycetes</taxon>
        <taxon>Debaryomycetaceae</taxon>
        <taxon>Diutina</taxon>
    </lineage>
</organism>
<dbReference type="VEuPathDB" id="FungiDB:DIURU_003068"/>
<dbReference type="AlphaFoldDB" id="A0A642UMQ3"/>
<dbReference type="GO" id="GO:0000278">
    <property type="term" value="P:mitotic cell cycle"/>
    <property type="evidence" value="ECO:0007669"/>
    <property type="project" value="InterPro"/>
</dbReference>
<dbReference type="RefSeq" id="XP_034012117.1">
    <property type="nucleotide sequence ID" value="XM_034155789.1"/>
</dbReference>
<dbReference type="GO" id="GO:0042729">
    <property type="term" value="C:DASH complex"/>
    <property type="evidence" value="ECO:0007669"/>
    <property type="project" value="InterPro"/>
</dbReference>
<sequence>MAQSSTNELYLQKLEELRQLEQILGGTQQLADGLESMVAELGRMASGADKVAYLLANWKSVTQATQLGSLGGGVATDSGVYTAPLVRYPLDDPEQTTEP</sequence>
<reference evidence="1 2" key="1">
    <citation type="submission" date="2019-07" db="EMBL/GenBank/DDBJ databases">
        <title>Genome assembly of two rare yeast pathogens: Diutina rugosa and Trichomonascus ciferrii.</title>
        <authorList>
            <person name="Mixao V."/>
            <person name="Saus E."/>
            <person name="Hansen A."/>
            <person name="Lass-Flor C."/>
            <person name="Gabaldon T."/>
        </authorList>
    </citation>
    <scope>NUCLEOTIDE SEQUENCE [LARGE SCALE GENOMIC DNA]</scope>
    <source>
        <strain evidence="1 2">CBS 613</strain>
    </source>
</reference>
<dbReference type="EMBL" id="SWFT01000098">
    <property type="protein sequence ID" value="KAA8901819.1"/>
    <property type="molecule type" value="Genomic_DNA"/>
</dbReference>
<dbReference type="GO" id="GO:0072686">
    <property type="term" value="C:mitotic spindle"/>
    <property type="evidence" value="ECO:0007669"/>
    <property type="project" value="InterPro"/>
</dbReference>
<protein>
    <submittedName>
        <fullName evidence="1">Uncharacterized protein</fullName>
    </submittedName>
</protein>